<dbReference type="InterPro" id="IPR036525">
    <property type="entry name" value="Tubulin/FtsZ_GTPase_sf"/>
</dbReference>
<gene>
    <name evidence="7" type="ORF">HPB48_020163</name>
</gene>
<protein>
    <recommendedName>
        <fullName evidence="6">Tubulin/FtsZ GTPase domain-containing protein</fullName>
    </recommendedName>
</protein>
<feature type="domain" description="Tubulin/FtsZ GTPase" evidence="6">
    <location>
        <begin position="93"/>
        <end position="169"/>
    </location>
</feature>
<dbReference type="PANTHER" id="PTHR36527:SF5">
    <property type="entry name" value="TUBULIN_FTSZ GTPASE DOMAIN-CONTAINING PROTEIN"/>
    <property type="match status" value="1"/>
</dbReference>
<feature type="transmembrane region" description="Helical" evidence="5">
    <location>
        <begin position="58"/>
        <end position="76"/>
    </location>
</feature>
<dbReference type="InterPro" id="IPR000217">
    <property type="entry name" value="Tubulin"/>
</dbReference>
<evidence type="ECO:0000313" key="8">
    <source>
        <dbReference type="Proteomes" id="UP000821853"/>
    </source>
</evidence>
<accession>A0A9J6FHN4</accession>
<keyword evidence="2" id="KW-0493">Microtubule</keyword>
<dbReference type="Gene3D" id="3.40.50.1440">
    <property type="entry name" value="Tubulin/FtsZ, GTPase domain"/>
    <property type="match status" value="1"/>
</dbReference>
<sequence>MPRGDRLSTALSWWSELVSHCHHFLAVVSFTALSQSICNHLTAPSECCVCALPVLDFIALHLGALVVLLLTLRLYASRVHGCTRFSHFTSAYMQFWEVISDEHGIDPTGSYHGDSDTQLERINVYYNEASGNKYVPRSILVDLEPGTMDSVRSGPFGMLFRPDNFVFGACALHSPSSTPNGQSDCACLLICSYVHVSRLIFSWEYALVLWFCLCPVFSVSHF</sequence>
<comment type="similarity">
    <text evidence="1">Belongs to the tubulin family.</text>
</comment>
<evidence type="ECO:0000259" key="6">
    <source>
        <dbReference type="Pfam" id="PF00091"/>
    </source>
</evidence>
<organism evidence="7 8">
    <name type="scientific">Haemaphysalis longicornis</name>
    <name type="common">Bush tick</name>
    <dbReference type="NCBI Taxonomy" id="44386"/>
    <lineage>
        <taxon>Eukaryota</taxon>
        <taxon>Metazoa</taxon>
        <taxon>Ecdysozoa</taxon>
        <taxon>Arthropoda</taxon>
        <taxon>Chelicerata</taxon>
        <taxon>Arachnida</taxon>
        <taxon>Acari</taxon>
        <taxon>Parasitiformes</taxon>
        <taxon>Ixodida</taxon>
        <taxon>Ixodoidea</taxon>
        <taxon>Ixodidae</taxon>
        <taxon>Haemaphysalinae</taxon>
        <taxon>Haemaphysalis</taxon>
    </lineage>
</organism>
<comment type="caution">
    <text evidence="7">The sequence shown here is derived from an EMBL/GenBank/DDBJ whole genome shotgun (WGS) entry which is preliminary data.</text>
</comment>
<dbReference type="InterPro" id="IPR002453">
    <property type="entry name" value="Beta_tubulin"/>
</dbReference>
<keyword evidence="3" id="KW-0547">Nucleotide-binding</keyword>
<evidence type="ECO:0000313" key="7">
    <source>
        <dbReference type="EMBL" id="KAH9362427.1"/>
    </source>
</evidence>
<evidence type="ECO:0000256" key="3">
    <source>
        <dbReference type="ARBA" id="ARBA00022741"/>
    </source>
</evidence>
<keyword evidence="5" id="KW-1133">Transmembrane helix</keyword>
<dbReference type="SUPFAM" id="SSF52490">
    <property type="entry name" value="Tubulin nucleotide-binding domain-like"/>
    <property type="match status" value="1"/>
</dbReference>
<reference evidence="7 8" key="1">
    <citation type="journal article" date="2020" name="Cell">
        <title>Large-Scale Comparative Analyses of Tick Genomes Elucidate Their Genetic Diversity and Vector Capacities.</title>
        <authorList>
            <consortium name="Tick Genome and Microbiome Consortium (TIGMIC)"/>
            <person name="Jia N."/>
            <person name="Wang J."/>
            <person name="Shi W."/>
            <person name="Du L."/>
            <person name="Sun Y."/>
            <person name="Zhan W."/>
            <person name="Jiang J.F."/>
            <person name="Wang Q."/>
            <person name="Zhang B."/>
            <person name="Ji P."/>
            <person name="Bell-Sakyi L."/>
            <person name="Cui X.M."/>
            <person name="Yuan T.T."/>
            <person name="Jiang B.G."/>
            <person name="Yang W.F."/>
            <person name="Lam T.T."/>
            <person name="Chang Q.C."/>
            <person name="Ding S.J."/>
            <person name="Wang X.J."/>
            <person name="Zhu J.G."/>
            <person name="Ruan X.D."/>
            <person name="Zhao L."/>
            <person name="Wei J.T."/>
            <person name="Ye R.Z."/>
            <person name="Que T.C."/>
            <person name="Du C.H."/>
            <person name="Zhou Y.H."/>
            <person name="Cheng J.X."/>
            <person name="Dai P.F."/>
            <person name="Guo W.B."/>
            <person name="Han X.H."/>
            <person name="Huang E.J."/>
            <person name="Li L.F."/>
            <person name="Wei W."/>
            <person name="Gao Y.C."/>
            <person name="Liu J.Z."/>
            <person name="Shao H.Z."/>
            <person name="Wang X."/>
            <person name="Wang C.C."/>
            <person name="Yang T.C."/>
            <person name="Huo Q.B."/>
            <person name="Li W."/>
            <person name="Chen H.Y."/>
            <person name="Chen S.E."/>
            <person name="Zhou L.G."/>
            <person name="Ni X.B."/>
            <person name="Tian J.H."/>
            <person name="Sheng Y."/>
            <person name="Liu T."/>
            <person name="Pan Y.S."/>
            <person name="Xia L.Y."/>
            <person name="Li J."/>
            <person name="Zhao F."/>
            <person name="Cao W.C."/>
        </authorList>
    </citation>
    <scope>NUCLEOTIDE SEQUENCE [LARGE SCALE GENOMIC DNA]</scope>
    <source>
        <strain evidence="7">HaeL-2018</strain>
    </source>
</reference>
<evidence type="ECO:0000256" key="2">
    <source>
        <dbReference type="ARBA" id="ARBA00022701"/>
    </source>
</evidence>
<dbReference type="GO" id="GO:0005525">
    <property type="term" value="F:GTP binding"/>
    <property type="evidence" value="ECO:0007669"/>
    <property type="project" value="UniProtKB-KW"/>
</dbReference>
<dbReference type="PANTHER" id="PTHR36527">
    <property type="entry name" value="OS01G0282866 PROTEIN"/>
    <property type="match status" value="1"/>
</dbReference>
<evidence type="ECO:0000256" key="5">
    <source>
        <dbReference type="SAM" id="Phobius"/>
    </source>
</evidence>
<evidence type="ECO:0000256" key="1">
    <source>
        <dbReference type="ARBA" id="ARBA00009636"/>
    </source>
</evidence>
<dbReference type="Pfam" id="PF00091">
    <property type="entry name" value="Tubulin"/>
    <property type="match status" value="1"/>
</dbReference>
<feature type="transmembrane region" description="Helical" evidence="5">
    <location>
        <begin position="199"/>
        <end position="219"/>
    </location>
</feature>
<dbReference type="GO" id="GO:0003924">
    <property type="term" value="F:GTPase activity"/>
    <property type="evidence" value="ECO:0007669"/>
    <property type="project" value="InterPro"/>
</dbReference>
<dbReference type="AlphaFoldDB" id="A0A9J6FHN4"/>
<dbReference type="VEuPathDB" id="VectorBase:HLOH_065125"/>
<dbReference type="OrthoDB" id="1662883at2759"/>
<dbReference type="GO" id="GO:0005200">
    <property type="term" value="F:structural constituent of cytoskeleton"/>
    <property type="evidence" value="ECO:0007669"/>
    <property type="project" value="InterPro"/>
</dbReference>
<proteinExistence type="inferred from homology"/>
<dbReference type="InterPro" id="IPR003008">
    <property type="entry name" value="Tubulin_FtsZ_GTPase"/>
</dbReference>
<dbReference type="Proteomes" id="UP000821853">
    <property type="component" value="Chromosome 1"/>
</dbReference>
<keyword evidence="8" id="KW-1185">Reference proteome</keyword>
<dbReference type="EMBL" id="JABSTR010000001">
    <property type="protein sequence ID" value="KAH9362427.1"/>
    <property type="molecule type" value="Genomic_DNA"/>
</dbReference>
<dbReference type="PRINTS" id="PR01161">
    <property type="entry name" value="TUBULIN"/>
</dbReference>
<dbReference type="PRINTS" id="PR01163">
    <property type="entry name" value="BETATUBULIN"/>
</dbReference>
<keyword evidence="5" id="KW-0472">Membrane</keyword>
<keyword evidence="4" id="KW-0342">GTP-binding</keyword>
<evidence type="ECO:0000256" key="4">
    <source>
        <dbReference type="ARBA" id="ARBA00023134"/>
    </source>
</evidence>
<dbReference type="GO" id="GO:0007017">
    <property type="term" value="P:microtubule-based process"/>
    <property type="evidence" value="ECO:0007669"/>
    <property type="project" value="InterPro"/>
</dbReference>
<dbReference type="GO" id="GO:0005874">
    <property type="term" value="C:microtubule"/>
    <property type="evidence" value="ECO:0007669"/>
    <property type="project" value="UniProtKB-KW"/>
</dbReference>
<keyword evidence="5" id="KW-0812">Transmembrane</keyword>
<name>A0A9J6FHN4_HAELO</name>